<gene>
    <name evidence="1" type="ORF">GLOINDRAFT_34708</name>
</gene>
<organism evidence="1">
    <name type="scientific">Rhizophagus irregularis (strain DAOM 181602 / DAOM 197198 / MUCL 43194)</name>
    <name type="common">Arbuscular mycorrhizal fungus</name>
    <name type="synonym">Glomus intraradices</name>
    <dbReference type="NCBI Taxonomy" id="747089"/>
    <lineage>
        <taxon>Eukaryota</taxon>
        <taxon>Fungi</taxon>
        <taxon>Fungi incertae sedis</taxon>
        <taxon>Mucoromycota</taxon>
        <taxon>Glomeromycotina</taxon>
        <taxon>Glomeromycetes</taxon>
        <taxon>Glomerales</taxon>
        <taxon>Glomeraceae</taxon>
        <taxon>Rhizophagus</taxon>
    </lineage>
</organism>
<dbReference type="HOGENOM" id="CLU_2513809_0_0_1"/>
<reference evidence="1" key="1">
    <citation type="submission" date="2013-07" db="EMBL/GenBank/DDBJ databases">
        <title>The genome of an arbuscular mycorrhizal fungus provides insights into the evolution of the oldest plant symbiosis.</title>
        <authorList>
            <consortium name="DOE Joint Genome Institute"/>
            <person name="Tisserant E."/>
            <person name="Malbreil M."/>
            <person name="Kuo A."/>
            <person name="Kohler A."/>
            <person name="Symeonidi A."/>
            <person name="Balestrini R."/>
            <person name="Charron P."/>
            <person name="Duensing N."/>
            <person name="Frei-dit-Frey N."/>
            <person name="Gianinazzi-Pearson V."/>
            <person name="Gilbert B."/>
            <person name="Handa Y."/>
            <person name="Hijri M."/>
            <person name="Kaul R."/>
            <person name="Kawaguchi M."/>
            <person name="Krajinski F."/>
            <person name="Lammers P."/>
            <person name="Lapierre D."/>
            <person name="Masclaux F.G."/>
            <person name="Murat C."/>
            <person name="Morin E."/>
            <person name="Ndikumana S."/>
            <person name="Pagni M."/>
            <person name="Petitpierre D."/>
            <person name="Requena N."/>
            <person name="Rosikiewicz P."/>
            <person name="Riley R."/>
            <person name="Saito K."/>
            <person name="San Clemente H."/>
            <person name="Shapiro H."/>
            <person name="van Tuinen D."/>
            <person name="Becard G."/>
            <person name="Bonfante P."/>
            <person name="Paszkowski U."/>
            <person name="Shachar-Hill Y."/>
            <person name="Young J.P."/>
            <person name="Sanders I.R."/>
            <person name="Henrissat B."/>
            <person name="Rensing S.A."/>
            <person name="Grigoriev I.V."/>
            <person name="Corradi N."/>
            <person name="Roux C."/>
            <person name="Martin F."/>
        </authorList>
    </citation>
    <scope>NUCLEOTIDE SEQUENCE</scope>
    <source>
        <strain evidence="1">DAOM 197198</strain>
    </source>
</reference>
<protein>
    <submittedName>
        <fullName evidence="1">Uncharacterized protein</fullName>
    </submittedName>
</protein>
<evidence type="ECO:0000313" key="1">
    <source>
        <dbReference type="EMBL" id="ESA06028.1"/>
    </source>
</evidence>
<sequence>MFIHSSGTLWDLYVYIIAELVYSRIWCNRFINFHRTFMRKMRNEKMMKRRMEVERGMKIMMEDERMNENNGKEPKDNKKNDEGLH</sequence>
<dbReference type="AlphaFoldDB" id="U9TIB7"/>
<dbReference type="VEuPathDB" id="FungiDB:RhiirFUN_006220"/>
<accession>U9TIB7</accession>
<proteinExistence type="predicted"/>
<dbReference type="EMBL" id="KI292162">
    <property type="protein sequence ID" value="ESA06028.1"/>
    <property type="molecule type" value="Genomic_DNA"/>
</dbReference>
<name>U9TIB7_RHIID</name>